<name>A0AAI9Y6V0_9PEZI</name>
<sequence>MPTSRLAIVACAAILIPARLPPPARLAVANSARAYANQVGNPQDLRYHQIPSRDSAPTALDLYLPPSGADMLYATLSSYNKQFCGLDKRQRSLAQHHQQLEAAMLSGKMAKKSPIVDMRLRARRVGHLLDYEIERPGGASRPRAGPGAQAASGIGLA</sequence>
<feature type="compositionally biased region" description="Low complexity" evidence="1">
    <location>
        <begin position="136"/>
        <end position="157"/>
    </location>
</feature>
<organism evidence="2 3">
    <name type="scientific">Colletotrichum cuscutae</name>
    <dbReference type="NCBI Taxonomy" id="1209917"/>
    <lineage>
        <taxon>Eukaryota</taxon>
        <taxon>Fungi</taxon>
        <taxon>Dikarya</taxon>
        <taxon>Ascomycota</taxon>
        <taxon>Pezizomycotina</taxon>
        <taxon>Sordariomycetes</taxon>
        <taxon>Hypocreomycetidae</taxon>
        <taxon>Glomerellales</taxon>
        <taxon>Glomerellaceae</taxon>
        <taxon>Colletotrichum</taxon>
        <taxon>Colletotrichum acutatum species complex</taxon>
    </lineage>
</organism>
<evidence type="ECO:0000256" key="1">
    <source>
        <dbReference type="SAM" id="MobiDB-lite"/>
    </source>
</evidence>
<feature type="region of interest" description="Disordered" evidence="1">
    <location>
        <begin position="135"/>
        <end position="157"/>
    </location>
</feature>
<reference evidence="2" key="1">
    <citation type="submission" date="2016-11" db="EMBL/GenBank/DDBJ databases">
        <title>The genome sequence of Colletotrichum cuscutae.</title>
        <authorList>
            <person name="Baroncelli R."/>
        </authorList>
    </citation>
    <scope>NUCLEOTIDE SEQUENCE</scope>
    <source>
        <strain evidence="2">IMI 304802</strain>
    </source>
</reference>
<protein>
    <submittedName>
        <fullName evidence="2">Uncharacterized protein</fullName>
    </submittedName>
</protein>
<keyword evidence="3" id="KW-1185">Reference proteome</keyword>
<evidence type="ECO:0000313" key="2">
    <source>
        <dbReference type="EMBL" id="KAK1480425.1"/>
    </source>
</evidence>
<evidence type="ECO:0000313" key="3">
    <source>
        <dbReference type="Proteomes" id="UP001239213"/>
    </source>
</evidence>
<accession>A0AAI9Y6V0</accession>
<gene>
    <name evidence="2" type="ORF">CCUS01_16248</name>
</gene>
<dbReference type="AlphaFoldDB" id="A0AAI9Y6V0"/>
<dbReference type="EMBL" id="MPDP01000110">
    <property type="protein sequence ID" value="KAK1480425.1"/>
    <property type="molecule type" value="Genomic_DNA"/>
</dbReference>
<comment type="caution">
    <text evidence="2">The sequence shown here is derived from an EMBL/GenBank/DDBJ whole genome shotgun (WGS) entry which is preliminary data.</text>
</comment>
<dbReference type="Proteomes" id="UP001239213">
    <property type="component" value="Unassembled WGS sequence"/>
</dbReference>
<proteinExistence type="predicted"/>